<dbReference type="EMBL" id="VSSQ01012093">
    <property type="protein sequence ID" value="MPM48431.1"/>
    <property type="molecule type" value="Genomic_DNA"/>
</dbReference>
<evidence type="ECO:0000313" key="1">
    <source>
        <dbReference type="EMBL" id="MPM48431.1"/>
    </source>
</evidence>
<accession>A0A645A819</accession>
<comment type="caution">
    <text evidence="1">The sequence shown here is derived from an EMBL/GenBank/DDBJ whole genome shotgun (WGS) entry which is preliminary data.</text>
</comment>
<dbReference type="AlphaFoldDB" id="A0A645A819"/>
<proteinExistence type="predicted"/>
<reference evidence="1" key="1">
    <citation type="submission" date="2019-08" db="EMBL/GenBank/DDBJ databases">
        <authorList>
            <person name="Kucharzyk K."/>
            <person name="Murdoch R.W."/>
            <person name="Higgins S."/>
            <person name="Loffler F."/>
        </authorList>
    </citation>
    <scope>NUCLEOTIDE SEQUENCE</scope>
</reference>
<gene>
    <name evidence="1" type="ORF">SDC9_95156</name>
</gene>
<name>A0A645A819_9ZZZZ</name>
<sequence length="75" mass="8054">MVLAEHRKSAVGGRAGGGADALGHLFLHHHCDLLKTLCLQKSGDHRRCDVIGEVGAGQVPQTGELFRDQRGDIQL</sequence>
<organism evidence="1">
    <name type="scientific">bioreactor metagenome</name>
    <dbReference type="NCBI Taxonomy" id="1076179"/>
    <lineage>
        <taxon>unclassified sequences</taxon>
        <taxon>metagenomes</taxon>
        <taxon>ecological metagenomes</taxon>
    </lineage>
</organism>
<protein>
    <submittedName>
        <fullName evidence="1">Uncharacterized protein</fullName>
    </submittedName>
</protein>